<dbReference type="Pfam" id="PF00076">
    <property type="entry name" value="RRM_1"/>
    <property type="match status" value="1"/>
</dbReference>
<feature type="compositionally biased region" description="Low complexity" evidence="12">
    <location>
        <begin position="140"/>
        <end position="151"/>
    </location>
</feature>
<reference evidence="16" key="2">
    <citation type="submission" date="2025-04" db="UniProtKB">
        <authorList>
            <consortium name="RefSeq"/>
        </authorList>
    </citation>
    <scope>IDENTIFICATION</scope>
</reference>
<evidence type="ECO:0000256" key="2">
    <source>
        <dbReference type="ARBA" id="ARBA00013856"/>
    </source>
</evidence>
<dbReference type="FunFam" id="3.30.70.330:FF:000414">
    <property type="entry name" value="Eukaryotic translation initiation factor 4H"/>
    <property type="match status" value="1"/>
</dbReference>
<proteinExistence type="predicted"/>
<dbReference type="PANTHER" id="PTHR23236">
    <property type="entry name" value="EUKARYOTIC TRANSLATION INITIATION FACTOR 4B/4H"/>
    <property type="match status" value="1"/>
</dbReference>
<protein>
    <recommendedName>
        <fullName evidence="2">Eukaryotic translation initiation factor 4H</fullName>
    </recommendedName>
</protein>
<evidence type="ECO:0000256" key="6">
    <source>
        <dbReference type="ARBA" id="ARBA00022553"/>
    </source>
</evidence>
<dbReference type="GeneID" id="108050856"/>
<dbReference type="PROSITE" id="PS50102">
    <property type="entry name" value="RRM"/>
    <property type="match status" value="1"/>
</dbReference>
<comment type="function">
    <text evidence="10">Stimulates the RNA helicase activity of EIF4A in the translation initiation complex. Binds weakly mRNA.</text>
</comment>
<evidence type="ECO:0000256" key="10">
    <source>
        <dbReference type="ARBA" id="ARBA00025462"/>
    </source>
</evidence>
<feature type="region of interest" description="Disordered" evidence="12">
    <location>
        <begin position="1"/>
        <end position="20"/>
    </location>
</feature>
<evidence type="ECO:0000256" key="8">
    <source>
        <dbReference type="ARBA" id="ARBA00022917"/>
    </source>
</evidence>
<evidence type="ECO:0000259" key="13">
    <source>
        <dbReference type="PROSITE" id="PS50102"/>
    </source>
</evidence>
<dbReference type="GO" id="GO:0003723">
    <property type="term" value="F:RNA binding"/>
    <property type="evidence" value="ECO:0007669"/>
    <property type="project" value="UniProtKB-UniRule"/>
</dbReference>
<dbReference type="GO" id="GO:0048471">
    <property type="term" value="C:perinuclear region of cytoplasm"/>
    <property type="evidence" value="ECO:0007669"/>
    <property type="project" value="UniProtKB-SubCell"/>
</dbReference>
<feature type="compositionally biased region" description="Basic and acidic residues" evidence="12">
    <location>
        <begin position="1"/>
        <end position="11"/>
    </location>
</feature>
<evidence type="ECO:0000256" key="4">
    <source>
        <dbReference type="ARBA" id="ARBA00022490"/>
    </source>
</evidence>
<feature type="compositionally biased region" description="Gly residues" evidence="12">
    <location>
        <begin position="274"/>
        <end position="299"/>
    </location>
</feature>
<dbReference type="Gene3D" id="3.30.70.330">
    <property type="match status" value="1"/>
</dbReference>
<evidence type="ECO:0000256" key="11">
    <source>
        <dbReference type="PROSITE-ProRule" id="PRU00176"/>
    </source>
</evidence>
<dbReference type="InterPro" id="IPR034229">
    <property type="entry name" value="eIF4H_RRM"/>
</dbReference>
<dbReference type="SUPFAM" id="SSF54928">
    <property type="entry name" value="RNA-binding domain, RBD"/>
    <property type="match status" value="1"/>
</dbReference>
<evidence type="ECO:0000313" key="14">
    <source>
        <dbReference type="EnsemblMetazoa" id="XP_016988232.1"/>
    </source>
</evidence>
<evidence type="ECO:0000256" key="5">
    <source>
        <dbReference type="ARBA" id="ARBA00022540"/>
    </source>
</evidence>
<feature type="compositionally biased region" description="Basic and acidic residues" evidence="12">
    <location>
        <begin position="244"/>
        <end position="262"/>
    </location>
</feature>
<comment type="subcellular location">
    <subcellularLocation>
        <location evidence="1">Cytoplasm</location>
        <location evidence="1">Perinuclear region</location>
    </subcellularLocation>
</comment>
<dbReference type="InterPro" id="IPR035979">
    <property type="entry name" value="RBD_domain_sf"/>
</dbReference>
<dbReference type="PANTHER" id="PTHR23236:SF11">
    <property type="entry name" value="EUKARYOTIC TRANSLATION INITIATION FACTOR 4H"/>
    <property type="match status" value="1"/>
</dbReference>
<evidence type="ECO:0000313" key="15">
    <source>
        <dbReference type="Proteomes" id="UP001652680"/>
    </source>
</evidence>
<keyword evidence="8" id="KW-0648">Protein biosynthesis</keyword>
<organism evidence="16">
    <name type="scientific">Drosophila rhopaloa</name>
    <name type="common">Fruit fly</name>
    <dbReference type="NCBI Taxonomy" id="1041015"/>
    <lineage>
        <taxon>Eukaryota</taxon>
        <taxon>Metazoa</taxon>
        <taxon>Ecdysozoa</taxon>
        <taxon>Arthropoda</taxon>
        <taxon>Hexapoda</taxon>
        <taxon>Insecta</taxon>
        <taxon>Pterygota</taxon>
        <taxon>Neoptera</taxon>
        <taxon>Endopterygota</taxon>
        <taxon>Diptera</taxon>
        <taxon>Brachycera</taxon>
        <taxon>Muscomorpha</taxon>
        <taxon>Ephydroidea</taxon>
        <taxon>Drosophilidae</taxon>
        <taxon>Drosophila</taxon>
        <taxon>Sophophora</taxon>
    </lineage>
</organism>
<evidence type="ECO:0000256" key="9">
    <source>
        <dbReference type="ARBA" id="ARBA00022990"/>
    </source>
</evidence>
<keyword evidence="5 16" id="KW-0396">Initiation factor</keyword>
<dbReference type="Proteomes" id="UP001652680">
    <property type="component" value="Unassembled WGS sequence"/>
</dbReference>
<feature type="compositionally biased region" description="Basic and acidic residues" evidence="12">
    <location>
        <begin position="220"/>
        <end position="235"/>
    </location>
</feature>
<dbReference type="CTD" id="49809"/>
<evidence type="ECO:0000256" key="1">
    <source>
        <dbReference type="ARBA" id="ARBA00004556"/>
    </source>
</evidence>
<dbReference type="InterPro" id="IPR000504">
    <property type="entry name" value="RRM_dom"/>
</dbReference>
<keyword evidence="7 11" id="KW-0694">RNA-binding</keyword>
<gene>
    <name evidence="16" type="primary">LOC108050856</name>
    <name evidence="14" type="synonym">108050856</name>
</gene>
<name>A0A6P4FDS1_DRORH</name>
<feature type="region of interest" description="Disordered" evidence="12">
    <location>
        <begin position="105"/>
        <end position="313"/>
    </location>
</feature>
<keyword evidence="15" id="KW-1185">Reference proteome</keyword>
<keyword evidence="4" id="KW-0963">Cytoplasm</keyword>
<dbReference type="SMART" id="SM00360">
    <property type="entry name" value="RRM"/>
    <property type="match status" value="1"/>
</dbReference>
<dbReference type="OrthoDB" id="48651at2759"/>
<dbReference type="RefSeq" id="XP_016988232.1">
    <property type="nucleotide sequence ID" value="XM_017132743.1"/>
</dbReference>
<accession>A0A6P4FDS1</accession>
<evidence type="ECO:0000256" key="3">
    <source>
        <dbReference type="ARBA" id="ARBA00022481"/>
    </source>
</evidence>
<dbReference type="EnsemblMetazoa" id="XM_017132743.2">
    <property type="protein sequence ID" value="XP_016988232.1"/>
    <property type="gene ID" value="LOC108050856"/>
</dbReference>
<reference evidence="14" key="3">
    <citation type="submission" date="2025-05" db="UniProtKB">
        <authorList>
            <consortium name="EnsemblMetazoa"/>
        </authorList>
    </citation>
    <scope>IDENTIFICATION</scope>
</reference>
<keyword evidence="3" id="KW-0488">Methylation</keyword>
<feature type="compositionally biased region" description="Gly residues" evidence="12">
    <location>
        <begin position="114"/>
        <end position="128"/>
    </location>
</feature>
<keyword evidence="6" id="KW-0597">Phosphoprotein</keyword>
<dbReference type="InterPro" id="IPR012677">
    <property type="entry name" value="Nucleotide-bd_a/b_plait_sf"/>
</dbReference>
<evidence type="ECO:0000256" key="7">
    <source>
        <dbReference type="ARBA" id="ARBA00022884"/>
    </source>
</evidence>
<evidence type="ECO:0000313" key="16">
    <source>
        <dbReference type="RefSeq" id="XP_016988232.1"/>
    </source>
</evidence>
<evidence type="ECO:0000256" key="12">
    <source>
        <dbReference type="SAM" id="MobiDB-lite"/>
    </source>
</evidence>
<keyword evidence="9" id="KW-0007">Acetylation</keyword>
<dbReference type="CDD" id="cd12401">
    <property type="entry name" value="RRM_eIF4H"/>
    <property type="match status" value="1"/>
</dbReference>
<sequence length="358" mass="38149">MAGRGGYEHARSGFGGDRASKQLPTEPPFIAFVGNLPQGLVQGDVIKIFQDFEVKNVRLVKDRETDQFKGFCYVEFETLDNLERALECDGRIKLDDLSAPLRIDIADRRKNDRPGGGVGGGGNGGMTRGDGRDFQKRGPPRQGGSSQSYSRGGPGTGGGREGGGGSGNRGDSRGSYNDSYGGHNDRSRGGGGSGAGSGGGMNRGYNDRPANRGRYGNFNNDDRFDRNQDRDRGQREGSYGNQSRDGDRYNNFSRHRDRERTHYNPNQQSERPSGGMGGMGGLGGGSGGSGGLGVGGGSSMGAIDDNERPRLQLKPRTIAAPINAVAETKQSASIFGNAKPREEKLKELQQNVNHNGDN</sequence>
<dbReference type="OMA" id="ECKGGWD"/>
<dbReference type="GO" id="GO:0003743">
    <property type="term" value="F:translation initiation factor activity"/>
    <property type="evidence" value="ECO:0007669"/>
    <property type="project" value="UniProtKB-KW"/>
</dbReference>
<dbReference type="AlphaFoldDB" id="A0A6P4FDS1"/>
<feature type="domain" description="RRM" evidence="13">
    <location>
        <begin position="29"/>
        <end position="108"/>
    </location>
</feature>
<feature type="compositionally biased region" description="Gly residues" evidence="12">
    <location>
        <begin position="189"/>
        <end position="202"/>
    </location>
</feature>
<feature type="compositionally biased region" description="Gly residues" evidence="12">
    <location>
        <begin position="152"/>
        <end position="168"/>
    </location>
</feature>
<reference evidence="15" key="1">
    <citation type="journal article" date="2021" name="Elife">
        <title>Highly contiguous assemblies of 101 drosophilid genomes.</title>
        <authorList>
            <person name="Kim B.Y."/>
            <person name="Wang J.R."/>
            <person name="Miller D.E."/>
            <person name="Barmina O."/>
            <person name="Delaney E."/>
            <person name="Thompson A."/>
            <person name="Comeault A.A."/>
            <person name="Peede D."/>
            <person name="D'Agostino E.R."/>
            <person name="Pelaez J."/>
            <person name="Aguilar J.M."/>
            <person name="Haji D."/>
            <person name="Matsunaga T."/>
            <person name="Armstrong E.E."/>
            <person name="Zych M."/>
            <person name="Ogawa Y."/>
            <person name="Stamenkovic-Radak M."/>
            <person name="Jelic M."/>
            <person name="Veselinovic M.S."/>
            <person name="Tanaskovic M."/>
            <person name="Eric P."/>
            <person name="Gao J.J."/>
            <person name="Katoh T.K."/>
            <person name="Toda M.J."/>
            <person name="Watabe H."/>
            <person name="Watada M."/>
            <person name="Davis J.S."/>
            <person name="Moyle L.C."/>
            <person name="Manoli G."/>
            <person name="Bertolini E."/>
            <person name="Kostal V."/>
            <person name="Hawley R.S."/>
            <person name="Takahashi A."/>
            <person name="Jones C.D."/>
            <person name="Price D.K."/>
            <person name="Whiteman N."/>
            <person name="Kopp A."/>
            <person name="Matute D.R."/>
            <person name="Petrov D.A."/>
        </authorList>
    </citation>
    <scope>NUCLEOTIDE SEQUENCE [LARGE SCALE GENOMIC DNA]</scope>
</reference>